<organism evidence="1">
    <name type="scientific">Pithovirus LCPAC406</name>
    <dbReference type="NCBI Taxonomy" id="2506599"/>
    <lineage>
        <taxon>Viruses</taxon>
        <taxon>Pithoviruses</taxon>
    </lineage>
</organism>
<dbReference type="SUPFAM" id="SSF81383">
    <property type="entry name" value="F-box domain"/>
    <property type="match status" value="1"/>
</dbReference>
<gene>
    <name evidence="1" type="ORF">LCPAC406_00170</name>
</gene>
<proteinExistence type="predicted"/>
<reference evidence="1" key="1">
    <citation type="journal article" date="2019" name="MBio">
        <title>Virus Genomes from Deep Sea Sediments Expand the Ocean Megavirome and Support Independent Origins of Viral Gigantism.</title>
        <authorList>
            <person name="Backstrom D."/>
            <person name="Yutin N."/>
            <person name="Jorgensen S.L."/>
            <person name="Dharamshi J."/>
            <person name="Homa F."/>
            <person name="Zaremba-Niedwiedzka K."/>
            <person name="Spang A."/>
            <person name="Wolf Y.I."/>
            <person name="Koonin E.V."/>
            <person name="Ettema T.J."/>
        </authorList>
    </citation>
    <scope>NUCLEOTIDE SEQUENCE</scope>
</reference>
<dbReference type="Gene3D" id="1.20.1280.50">
    <property type="match status" value="1"/>
</dbReference>
<name>A0A481ZCP0_9VIRU</name>
<dbReference type="EMBL" id="MK500604">
    <property type="protein sequence ID" value="QBK93703.1"/>
    <property type="molecule type" value="Genomic_DNA"/>
</dbReference>
<accession>A0A481ZCP0</accession>
<dbReference type="InterPro" id="IPR036047">
    <property type="entry name" value="F-box-like_dom_sf"/>
</dbReference>
<evidence type="ECO:0000313" key="1">
    <source>
        <dbReference type="EMBL" id="QBK93703.1"/>
    </source>
</evidence>
<sequence length="247" mass="28841">MAAVNEILTRLHLSKRDLSNVSLAQLETVFKDLTVKEISLLCTVNRRFNTVCGDESFWRNKVLNDYGIRKKYGNTWRQTAINMDKVDMINMNGVWFDGRTYREILNDALQNGADIVFEAQMSQLSPYGDIRGDEYFLLFECKNYDNSLQDFANLSLERDYTENELNDIFYIKSREMNVIFATVLTLKGEKGIYLPGHTLTSVIDYTVLPSYEFIRDMIDPIFYVMQFSSFTERRLDSIVDYYGARIE</sequence>
<protein>
    <submittedName>
        <fullName evidence="1">F-box-like protein</fullName>
    </submittedName>
</protein>